<keyword evidence="3" id="KW-1185">Reference proteome</keyword>
<sequence length="97" mass="10998">MEGRSRIMNFGKALELMKSGNKLSRKGWNGKNMFAVYQKGYPDGIPCNKQTAEAWGLNEGDLFKVRPYLQLRCADGTHAMWVPSVSDILAEDWMIVE</sequence>
<dbReference type="RefSeq" id="YP_009218138.1">
    <property type="nucleotide sequence ID" value="NC_029008.1"/>
</dbReference>
<evidence type="ECO:0000313" key="2">
    <source>
        <dbReference type="EMBL" id="ALO79848.1"/>
    </source>
</evidence>
<protein>
    <recommendedName>
        <fullName evidence="1">Thoeris anti-defense 2-like domain-containing protein</fullName>
    </recommendedName>
</protein>
<gene>
    <name evidence="2" type="ORF">XO28_0005</name>
</gene>
<reference evidence="2 3" key="1">
    <citation type="submission" date="2015-10" db="EMBL/GenBank/DDBJ databases">
        <title>Whole Genome sequencing of Bacillus ACT Group Temperature Bacteriophages.</title>
        <authorList>
            <person name="Fouts D.E."/>
            <person name="Rasko D.A."/>
            <person name="Cer R.R."/>
            <person name="Jiang L."/>
            <person name="Fedorova N.B."/>
            <person name="Shvartsbeyn A."/>
            <person name="Read T.D."/>
            <person name="Gill S.R."/>
            <person name="Klumpp J."/>
            <person name="Calendar R."/>
        </authorList>
    </citation>
    <scope>NUCLEOTIDE SEQUENCE [LARGE SCALE GENOMIC DNA]</scope>
</reference>
<dbReference type="Proteomes" id="UP000203057">
    <property type="component" value="Segment"/>
</dbReference>
<dbReference type="EMBL" id="KT970645">
    <property type="protein sequence ID" value="ALO79848.1"/>
    <property type="molecule type" value="Genomic_DNA"/>
</dbReference>
<dbReference type="GeneID" id="26648644"/>
<feature type="domain" description="Thoeris anti-defense 2-like" evidence="1">
    <location>
        <begin position="8"/>
        <end position="96"/>
    </location>
</feature>
<dbReference type="Pfam" id="PF11195">
    <property type="entry name" value="Tad2-like"/>
    <property type="match status" value="1"/>
</dbReference>
<evidence type="ECO:0000313" key="3">
    <source>
        <dbReference type="Proteomes" id="UP000203057"/>
    </source>
</evidence>
<name>A0A0S2MV93_9CAUD</name>
<evidence type="ECO:0000259" key="1">
    <source>
        <dbReference type="Pfam" id="PF11195"/>
    </source>
</evidence>
<dbReference type="OrthoDB" id="24781at10239"/>
<dbReference type="InterPro" id="IPR021361">
    <property type="entry name" value="Tad2-like_dom"/>
</dbReference>
<accession>A0A0S2MV93</accession>
<proteinExistence type="predicted"/>
<dbReference type="KEGG" id="vg:26648644"/>
<organism evidence="2 3">
    <name type="scientific">Bacillus phage phi4J1</name>
    <dbReference type="NCBI Taxonomy" id="1643326"/>
    <lineage>
        <taxon>Viruses</taxon>
        <taxon>Duplodnaviria</taxon>
        <taxon>Heunggongvirae</taxon>
        <taxon>Uroviricota</taxon>
        <taxon>Caudoviricetes</taxon>
        <taxon>Rockvillevirus</taxon>
        <taxon>Rockvillevirus phi4J1</taxon>
    </lineage>
</organism>